<evidence type="ECO:0000256" key="1">
    <source>
        <dbReference type="SAM" id="MobiDB-lite"/>
    </source>
</evidence>
<keyword evidence="3" id="KW-1185">Reference proteome</keyword>
<gene>
    <name evidence="2" type="ordered locus">SSUBM407_0446</name>
</gene>
<evidence type="ECO:0000313" key="2">
    <source>
        <dbReference type="EMBL" id="CAZ55278.1"/>
    </source>
</evidence>
<protein>
    <submittedName>
        <fullName evidence="2">Uncharacterized protein</fullName>
    </submittedName>
</protein>
<proteinExistence type="predicted"/>
<name>A0A0H3MU35_STRS4</name>
<dbReference type="AlphaFoldDB" id="A0A0H3MU35"/>
<accession>A0A0H3MU35</accession>
<reference evidence="2 3" key="1">
    <citation type="journal article" date="2009" name="PLoS ONE">
        <title>Rapid evolution of virulence and drug resistance in the emerging zoonotic pathogen Streptococcus suis.</title>
        <authorList>
            <person name="Holden M.T.G."/>
            <person name="Hauser H."/>
            <person name="Sanders M."/>
            <person name="Ngo T.H."/>
            <person name="Cherevach I."/>
            <person name="Cronin A."/>
            <person name="Goodhead I."/>
            <person name="Mungall K."/>
            <person name="Quail M.A."/>
            <person name="Price C."/>
            <person name="Rabbinowitsch E."/>
            <person name="Sharp S."/>
            <person name="Croucher N.J."/>
            <person name="Chieu T.B."/>
            <person name="Mai N.T.H."/>
            <person name="Diep T.S."/>
            <person name="Chinh N.T."/>
            <person name="Kehoe M."/>
            <person name="Leigh J.A."/>
            <person name="Ward P.N."/>
            <person name="Dowson C.G."/>
            <person name="Whatmore A.M."/>
            <person name="Chanter N."/>
            <person name="Iversen P."/>
            <person name="Gottschalk M."/>
            <person name="Slater J.D."/>
            <person name="Smith H.E."/>
            <person name="Spratt B.G."/>
            <person name="Xu J."/>
            <person name="Ye C."/>
            <person name="Bentley S."/>
            <person name="Barrell B.G."/>
            <person name="Schultsz C."/>
            <person name="Maskell D.J."/>
            <person name="Parkhill J."/>
        </authorList>
    </citation>
    <scope>NUCLEOTIDE SEQUENCE [LARGE SCALE GENOMIC DNA]</scope>
    <source>
        <strain evidence="2 3">BM407</strain>
    </source>
</reference>
<organism evidence="2 3">
    <name type="scientific">Streptococcus suis (strain BM407)</name>
    <dbReference type="NCBI Taxonomy" id="568814"/>
    <lineage>
        <taxon>Bacteria</taxon>
        <taxon>Bacillati</taxon>
        <taxon>Bacillota</taxon>
        <taxon>Bacilli</taxon>
        <taxon>Lactobacillales</taxon>
        <taxon>Streptococcaceae</taxon>
        <taxon>Streptococcus</taxon>
    </lineage>
</organism>
<feature type="compositionally biased region" description="Basic and acidic residues" evidence="1">
    <location>
        <begin position="23"/>
        <end position="38"/>
    </location>
</feature>
<dbReference type="EMBL" id="FM252032">
    <property type="protein sequence ID" value="CAZ55278.1"/>
    <property type="molecule type" value="Genomic_DNA"/>
</dbReference>
<feature type="region of interest" description="Disordered" evidence="1">
    <location>
        <begin position="14"/>
        <end position="38"/>
    </location>
</feature>
<dbReference type="Proteomes" id="UP000009077">
    <property type="component" value="Chromosome"/>
</dbReference>
<evidence type="ECO:0000313" key="3">
    <source>
        <dbReference type="Proteomes" id="UP000009077"/>
    </source>
</evidence>
<dbReference type="HOGENOM" id="CLU_3333539_0_0_9"/>
<sequence>MLRKCYLQPPKVPQTFGASTKSKLKDYKKAEISASERR</sequence>
<dbReference type="KEGG" id="ssb:SSUBM407_0446"/>